<dbReference type="SMART" id="SM00333">
    <property type="entry name" value="TUDOR"/>
    <property type="match status" value="1"/>
</dbReference>
<evidence type="ECO:0000256" key="2">
    <source>
        <dbReference type="ARBA" id="ARBA00022473"/>
    </source>
</evidence>
<dbReference type="AlphaFoldDB" id="A0AA35SW51"/>
<dbReference type="SMART" id="SM00487">
    <property type="entry name" value="DEXDc"/>
    <property type="match status" value="1"/>
</dbReference>
<feature type="region of interest" description="Disordered" evidence="13">
    <location>
        <begin position="1008"/>
        <end position="1053"/>
    </location>
</feature>
<evidence type="ECO:0000256" key="6">
    <source>
        <dbReference type="ARBA" id="ARBA00022801"/>
    </source>
</evidence>
<dbReference type="InterPro" id="IPR035437">
    <property type="entry name" value="SNase_OB-fold_sf"/>
</dbReference>
<dbReference type="GO" id="GO:0031047">
    <property type="term" value="P:regulatory ncRNA-mediated gene silencing"/>
    <property type="evidence" value="ECO:0007669"/>
    <property type="project" value="UniProtKB-KW"/>
</dbReference>
<comment type="caution">
    <text evidence="15">The sequence shown here is derived from an EMBL/GenBank/DDBJ whole genome shotgun (WGS) entry which is preliminary data.</text>
</comment>
<dbReference type="PANTHER" id="PTHR22655:SF2">
    <property type="entry name" value="ATP-DEPENDENT RNA HELICASE TDRD12-RELATED"/>
    <property type="match status" value="1"/>
</dbReference>
<keyword evidence="8" id="KW-0067">ATP-binding</keyword>
<keyword evidence="7 15" id="KW-0347">Helicase</keyword>
<keyword evidence="5" id="KW-0221">Differentiation</keyword>
<evidence type="ECO:0000256" key="13">
    <source>
        <dbReference type="SAM" id="MobiDB-lite"/>
    </source>
</evidence>
<keyword evidence="6" id="KW-0378">Hydrolase</keyword>
<dbReference type="Pfam" id="PF00567">
    <property type="entry name" value="TUDOR"/>
    <property type="match status" value="1"/>
</dbReference>
<keyword evidence="3" id="KW-0677">Repeat</keyword>
<evidence type="ECO:0000256" key="5">
    <source>
        <dbReference type="ARBA" id="ARBA00022782"/>
    </source>
</evidence>
<dbReference type="Gene3D" id="3.40.50.300">
    <property type="entry name" value="P-loop containing nucleotide triphosphate hydrolases"/>
    <property type="match status" value="1"/>
</dbReference>
<feature type="domain" description="Tudor" evidence="14">
    <location>
        <begin position="801"/>
        <end position="867"/>
    </location>
</feature>
<dbReference type="Pfam" id="PF00270">
    <property type="entry name" value="DEAD"/>
    <property type="match status" value="1"/>
</dbReference>
<dbReference type="CDD" id="cd20435">
    <property type="entry name" value="Tudor_TDRD12_rpt2"/>
    <property type="match status" value="1"/>
</dbReference>
<name>A0AA35SW51_GEOBA</name>
<evidence type="ECO:0000313" key="15">
    <source>
        <dbReference type="EMBL" id="CAI8037205.1"/>
    </source>
</evidence>
<evidence type="ECO:0000256" key="7">
    <source>
        <dbReference type="ARBA" id="ARBA00022806"/>
    </source>
</evidence>
<evidence type="ECO:0000259" key="14">
    <source>
        <dbReference type="PROSITE" id="PS50304"/>
    </source>
</evidence>
<dbReference type="EC" id="3.6.4.13" evidence="1"/>
<keyword evidence="10" id="KW-0943">RNA-mediated gene silencing</keyword>
<comment type="catalytic activity">
    <reaction evidence="12">
        <text>ATP + H2O = ADP + phosphate + H(+)</text>
        <dbReference type="Rhea" id="RHEA:13065"/>
        <dbReference type="ChEBI" id="CHEBI:15377"/>
        <dbReference type="ChEBI" id="CHEBI:15378"/>
        <dbReference type="ChEBI" id="CHEBI:30616"/>
        <dbReference type="ChEBI" id="CHEBI:43474"/>
        <dbReference type="ChEBI" id="CHEBI:456216"/>
        <dbReference type="EC" id="3.6.4.13"/>
    </reaction>
</comment>
<dbReference type="PANTHER" id="PTHR22655">
    <property type="entry name" value="ATP-DEPENDENT RNA HELICASE TDRD12-RELATED"/>
    <property type="match status" value="1"/>
</dbReference>
<dbReference type="GO" id="GO:0051321">
    <property type="term" value="P:meiotic cell cycle"/>
    <property type="evidence" value="ECO:0007669"/>
    <property type="project" value="UniProtKB-KW"/>
</dbReference>
<dbReference type="GO" id="GO:0003676">
    <property type="term" value="F:nucleic acid binding"/>
    <property type="evidence" value="ECO:0007669"/>
    <property type="project" value="InterPro"/>
</dbReference>
<dbReference type="Proteomes" id="UP001174909">
    <property type="component" value="Unassembled WGS sequence"/>
</dbReference>
<dbReference type="InterPro" id="IPR014001">
    <property type="entry name" value="Helicase_ATP-bd"/>
</dbReference>
<dbReference type="EMBL" id="CASHTH010002914">
    <property type="protein sequence ID" value="CAI8037205.1"/>
    <property type="molecule type" value="Genomic_DNA"/>
</dbReference>
<dbReference type="InterPro" id="IPR011545">
    <property type="entry name" value="DEAD/DEAH_box_helicase_dom"/>
</dbReference>
<organism evidence="15 16">
    <name type="scientific">Geodia barretti</name>
    <name type="common">Barrett's horny sponge</name>
    <dbReference type="NCBI Taxonomy" id="519541"/>
    <lineage>
        <taxon>Eukaryota</taxon>
        <taxon>Metazoa</taxon>
        <taxon>Porifera</taxon>
        <taxon>Demospongiae</taxon>
        <taxon>Heteroscleromorpha</taxon>
        <taxon>Tetractinellida</taxon>
        <taxon>Astrophorina</taxon>
        <taxon>Geodiidae</taxon>
        <taxon>Geodia</taxon>
    </lineage>
</organism>
<evidence type="ECO:0000256" key="4">
    <source>
        <dbReference type="ARBA" id="ARBA00022741"/>
    </source>
</evidence>
<dbReference type="GO" id="GO:0007283">
    <property type="term" value="P:spermatogenesis"/>
    <property type="evidence" value="ECO:0007669"/>
    <property type="project" value="UniProtKB-KW"/>
</dbReference>
<dbReference type="SUPFAM" id="SSF63748">
    <property type="entry name" value="Tudor/PWWP/MBT"/>
    <property type="match status" value="1"/>
</dbReference>
<dbReference type="PROSITE" id="PS50304">
    <property type="entry name" value="TUDOR"/>
    <property type="match status" value="1"/>
</dbReference>
<keyword evidence="2" id="KW-0217">Developmental protein</keyword>
<dbReference type="Gene3D" id="2.30.30.140">
    <property type="match status" value="1"/>
</dbReference>
<sequence>MEKTKLWILKFTKDGGVYASEEPPSVVLLLSPRGPAATTSRKLRQPLEVGDFVLAGGKRARIRNIFLSQSQGSLAQLFFIDTAEDGTAPLHHLSPLPDALMEDPPLAQYFTLAGLSPHVPKEPSETSSRVKQALKKCVGRAATFHLQVWPVFAMNMLKMIVGCPGNLDEVEVRVDMRPGGEIVVYCNTTEGELNFNQYLISVNFAVVRRPTPKATSSSGQLPSPQQLMCALESLNKLKFDYPDETPSRPGKPARKTSSKPVTQETEEEPIPYAYHKVYIESVLDTKPCVSLEAAGFPGSVCKVLARLGFQTPTLAQGASWPLVGKDKSLTIIVSPPHSGKTLAYLLPLVTKREVSHPRYDNVPHPRLIVVVRSSWSALAVHTRAVELMSAQSAHRRFRCCAAYKAQEKAILQVLSGVEVLVCTPDCLLQLIDKTVAQLDSLAYLVLDDFEKLQKNFSTEISKILALCSSSTCSGPVGVVVTTSQWSEAVEAVPSLVSDHTHLCSSPAHLVIACPIEATVRARVKMSVIPCLEVKPESVLPKQLSLTGPGSCTVVCVATTETADRVLRNLHRQCLSVAVVKEGEKRNLKELFKKQPVVVVTDGAVPLLIQTGPLVSIVIHYELPTNRTAFTNRLTLLYPAIHRGVSCDHSILLTERWNRQAGLLSDMMERMGQSCPEPLLHMAEKLLQEKEEKRKEFDLCYDLKAWGVCSDPICSYRHVHTISPSSFPSPQPLDLPKDGSIKVMVKYVSTATRWWVSLLGHAPLYRGAEPVKSHDPDGLLKMSFNLAEYFTPDRQRNTLHSVPAEGNYCALRDRDGSFYRVRILKFSQPLEFMFHHREKALVRLIDVGEAKIVDVSQLLELPRHLLATPANVFEIFVCRIKPSDCDPDWPPQAAEMMEREYRNQTLHGRVSLVSGETVWLHPIEKKVHHKVSNIVAALTSPQQQLKDTKMGENNPQHLVNLANCLGLPLVRTENVVTIDDPCVSFASLKNEKGNYVDVCVSAVDSPKPVLPATNGNRESGNRVGKLAQPVSRGVLHGGPASGSRQRVRSSVQRE</sequence>
<dbReference type="GO" id="GO:0016787">
    <property type="term" value="F:hydrolase activity"/>
    <property type="evidence" value="ECO:0007669"/>
    <property type="project" value="UniProtKB-KW"/>
</dbReference>
<protein>
    <recommendedName>
        <fullName evidence="1">RNA helicase</fullName>
        <ecNumber evidence="1">3.6.4.13</ecNumber>
    </recommendedName>
</protein>
<evidence type="ECO:0000256" key="8">
    <source>
        <dbReference type="ARBA" id="ARBA00022840"/>
    </source>
</evidence>
<proteinExistence type="predicted"/>
<dbReference type="GO" id="GO:0042078">
    <property type="term" value="P:germ-line stem cell division"/>
    <property type="evidence" value="ECO:0007669"/>
    <property type="project" value="TreeGrafter"/>
</dbReference>
<evidence type="ECO:0000256" key="9">
    <source>
        <dbReference type="ARBA" id="ARBA00022871"/>
    </source>
</evidence>
<evidence type="ECO:0000256" key="1">
    <source>
        <dbReference type="ARBA" id="ARBA00012552"/>
    </source>
</evidence>
<reference evidence="15" key="1">
    <citation type="submission" date="2023-03" db="EMBL/GenBank/DDBJ databases">
        <authorList>
            <person name="Steffen K."/>
            <person name="Cardenas P."/>
        </authorList>
    </citation>
    <scope>NUCLEOTIDE SEQUENCE</scope>
</reference>
<evidence type="ECO:0000256" key="12">
    <source>
        <dbReference type="ARBA" id="ARBA00047984"/>
    </source>
</evidence>
<dbReference type="GO" id="GO:0003724">
    <property type="term" value="F:RNA helicase activity"/>
    <property type="evidence" value="ECO:0007669"/>
    <property type="project" value="UniProtKB-EC"/>
</dbReference>
<accession>A0AA35SW51</accession>
<keyword evidence="4" id="KW-0547">Nucleotide-binding</keyword>
<evidence type="ECO:0000313" key="16">
    <source>
        <dbReference type="Proteomes" id="UP001174909"/>
    </source>
</evidence>
<keyword evidence="9" id="KW-0744">Spermatogenesis</keyword>
<dbReference type="Gene3D" id="2.40.50.90">
    <property type="match status" value="1"/>
</dbReference>
<evidence type="ECO:0000256" key="3">
    <source>
        <dbReference type="ARBA" id="ARBA00022737"/>
    </source>
</evidence>
<keyword evidence="16" id="KW-1185">Reference proteome</keyword>
<keyword evidence="11" id="KW-0469">Meiosis</keyword>
<dbReference type="InterPro" id="IPR002999">
    <property type="entry name" value="Tudor"/>
</dbReference>
<dbReference type="SUPFAM" id="SSF52540">
    <property type="entry name" value="P-loop containing nucleoside triphosphate hydrolases"/>
    <property type="match status" value="2"/>
</dbReference>
<gene>
    <name evidence="15" type="ORF">GBAR_LOCUS20808</name>
</gene>
<dbReference type="InterPro" id="IPR027417">
    <property type="entry name" value="P-loop_NTPase"/>
</dbReference>
<evidence type="ECO:0000256" key="10">
    <source>
        <dbReference type="ARBA" id="ARBA00023158"/>
    </source>
</evidence>
<feature type="compositionally biased region" description="Low complexity" evidence="13">
    <location>
        <begin position="1040"/>
        <end position="1053"/>
    </location>
</feature>
<evidence type="ECO:0000256" key="11">
    <source>
        <dbReference type="ARBA" id="ARBA00023254"/>
    </source>
</evidence>
<feature type="region of interest" description="Disordered" evidence="13">
    <location>
        <begin position="241"/>
        <end position="266"/>
    </location>
</feature>
<dbReference type="GO" id="GO:0005524">
    <property type="term" value="F:ATP binding"/>
    <property type="evidence" value="ECO:0007669"/>
    <property type="project" value="UniProtKB-KW"/>
</dbReference>